<dbReference type="PANTHER" id="PTHR45749:SF35">
    <property type="entry name" value="AC-LIKE TRANSPOSASE-RELATED"/>
    <property type="match status" value="1"/>
</dbReference>
<feature type="coiled-coil region" evidence="1">
    <location>
        <begin position="42"/>
        <end position="95"/>
    </location>
</feature>
<evidence type="ECO:0000259" key="2">
    <source>
        <dbReference type="Pfam" id="PF14291"/>
    </source>
</evidence>
<dbReference type="EMBL" id="JANJYJ010000006">
    <property type="protein sequence ID" value="KAK3205051.1"/>
    <property type="molecule type" value="Genomic_DNA"/>
</dbReference>
<organism evidence="3 4">
    <name type="scientific">Dipteronia sinensis</name>
    <dbReference type="NCBI Taxonomy" id="43782"/>
    <lineage>
        <taxon>Eukaryota</taxon>
        <taxon>Viridiplantae</taxon>
        <taxon>Streptophyta</taxon>
        <taxon>Embryophyta</taxon>
        <taxon>Tracheophyta</taxon>
        <taxon>Spermatophyta</taxon>
        <taxon>Magnoliopsida</taxon>
        <taxon>eudicotyledons</taxon>
        <taxon>Gunneridae</taxon>
        <taxon>Pentapetalae</taxon>
        <taxon>rosids</taxon>
        <taxon>malvids</taxon>
        <taxon>Sapindales</taxon>
        <taxon>Sapindaceae</taxon>
        <taxon>Hippocastanoideae</taxon>
        <taxon>Acereae</taxon>
        <taxon>Dipteronia</taxon>
    </lineage>
</organism>
<evidence type="ECO:0000313" key="3">
    <source>
        <dbReference type="EMBL" id="KAK3205051.1"/>
    </source>
</evidence>
<comment type="caution">
    <text evidence="3">The sequence shown here is derived from an EMBL/GenBank/DDBJ whole genome shotgun (WGS) entry which is preliminary data.</text>
</comment>
<gene>
    <name evidence="3" type="ORF">Dsin_019097</name>
</gene>
<dbReference type="InterPro" id="IPR012337">
    <property type="entry name" value="RNaseH-like_sf"/>
</dbReference>
<accession>A0AAE0A822</accession>
<dbReference type="PANTHER" id="PTHR45749">
    <property type="match status" value="1"/>
</dbReference>
<name>A0AAE0A822_9ROSI</name>
<sequence length="487" mass="56166">MDMYVKRKHNQSENENVNVNVNVNTSLDENDNAHDLNENEHVEVLNENIDDLTDNIEDLNDLNENEHVDVLNENIDDLNDNIEDLNENVDDLNDKACDLCDLGNWKINISQKERDLIVEMGPNGLSSPLTSANQGYNDWRNISGRLVEHEKSSSHMLSMKAWKETKLRLKKIVTIDVSHEKAINKEKEYWKDVLKRIMSVVKTLAVSNLAFRGGNEKIDDCNNGNFLRMIKMIAEFDPIMQEHLRRIRNKEIRYHYLGHNIQNEMIQLLASEVKNIILEIVKSAKYFSIILDCTPDSSHEEQMTLILRCVNVSTSPIKVEEFFITFVKVVETTGESLFNTLKSLLGSYELDFNNVRGQGYDNGSNMKWQNKGVQSRVIREYPRAFYTPCGSHSLNLAICDMAMSCFQTKSFFGIVQRIYKLFSGSTKRWEILKNHVKYRDGKGLTLKSWSETHWESRVASVKAIRFQAPQIKNALIYLIENSDDATT</sequence>
<dbReference type="InterPro" id="IPR025398">
    <property type="entry name" value="DUF4371"/>
</dbReference>
<dbReference type="SUPFAM" id="SSF46579">
    <property type="entry name" value="Prefoldin"/>
    <property type="match status" value="1"/>
</dbReference>
<keyword evidence="4" id="KW-1185">Reference proteome</keyword>
<dbReference type="Pfam" id="PF14291">
    <property type="entry name" value="DUF4371"/>
    <property type="match status" value="1"/>
</dbReference>
<feature type="non-terminal residue" evidence="3">
    <location>
        <position position="1"/>
    </location>
</feature>
<proteinExistence type="predicted"/>
<evidence type="ECO:0000313" key="4">
    <source>
        <dbReference type="Proteomes" id="UP001281410"/>
    </source>
</evidence>
<evidence type="ECO:0000256" key="1">
    <source>
        <dbReference type="SAM" id="Coils"/>
    </source>
</evidence>
<protein>
    <recommendedName>
        <fullName evidence="2">DUF4371 domain-containing protein</fullName>
    </recommendedName>
</protein>
<dbReference type="AlphaFoldDB" id="A0AAE0A822"/>
<dbReference type="Proteomes" id="UP001281410">
    <property type="component" value="Unassembled WGS sequence"/>
</dbReference>
<dbReference type="SUPFAM" id="SSF53098">
    <property type="entry name" value="Ribonuclease H-like"/>
    <property type="match status" value="1"/>
</dbReference>
<keyword evidence="1" id="KW-0175">Coiled coil</keyword>
<feature type="domain" description="DUF4371" evidence="2">
    <location>
        <begin position="159"/>
        <end position="369"/>
    </location>
</feature>
<reference evidence="3" key="1">
    <citation type="journal article" date="2023" name="Plant J.">
        <title>Genome sequences and population genomics provide insights into the demographic history, inbreeding, and mutation load of two 'living fossil' tree species of Dipteronia.</title>
        <authorList>
            <person name="Feng Y."/>
            <person name="Comes H.P."/>
            <person name="Chen J."/>
            <person name="Zhu S."/>
            <person name="Lu R."/>
            <person name="Zhang X."/>
            <person name="Li P."/>
            <person name="Qiu J."/>
            <person name="Olsen K.M."/>
            <person name="Qiu Y."/>
        </authorList>
    </citation>
    <scope>NUCLEOTIDE SEQUENCE</scope>
    <source>
        <strain evidence="3">NBL</strain>
    </source>
</reference>